<dbReference type="OrthoDB" id="1113844at2"/>
<dbReference type="PROSITE" id="PS51257">
    <property type="entry name" value="PROKAR_LIPOPROTEIN"/>
    <property type="match status" value="1"/>
</dbReference>
<organism evidence="4 5">
    <name type="scientific">Saccharobesus litoralis</name>
    <dbReference type="NCBI Taxonomy" id="2172099"/>
    <lineage>
        <taxon>Bacteria</taxon>
        <taxon>Pseudomonadati</taxon>
        <taxon>Pseudomonadota</taxon>
        <taxon>Gammaproteobacteria</taxon>
        <taxon>Alteromonadales</taxon>
        <taxon>Alteromonadaceae</taxon>
        <taxon>Saccharobesus</taxon>
    </lineage>
</organism>
<dbReference type="EMBL" id="CP026604">
    <property type="protein sequence ID" value="AWB67272.1"/>
    <property type="molecule type" value="Genomic_DNA"/>
</dbReference>
<dbReference type="AlphaFoldDB" id="A0A2S0VSW6"/>
<evidence type="ECO:0000259" key="3">
    <source>
        <dbReference type="Pfam" id="PF08787"/>
    </source>
</evidence>
<evidence type="ECO:0000313" key="5">
    <source>
        <dbReference type="Proteomes" id="UP000244441"/>
    </source>
</evidence>
<dbReference type="Gene3D" id="2.60.120.200">
    <property type="match status" value="1"/>
</dbReference>
<dbReference type="SUPFAM" id="SSF49899">
    <property type="entry name" value="Concanavalin A-like lectins/glucanases"/>
    <property type="match status" value="1"/>
</dbReference>
<sequence>MKLKNITFVTIRLLTLIFVFTLSACGSSSNKNGNNPLLNQGTEQDTEQDKEQTPTEPVTPTEPDSANLSDPSPDLSKKPNELGIELNDWYLSIPTDEDGNGKSDSISETELVNGYSNSAYFYASVDGGLVFKSPSQGYKTSTNTKYVRVELREMLRRGNRSIKTQGVNLNNWVFSSASSGEQASAGGVDGELNATLAVNHVTTTGETYQIGRVIIGQIHANDDEPIRLYYRKLPNNDKGAIYYAHEPIGKDDVYVEMIGSRANSTSNPSDGIALNEKFSYQIKVIGNELKVTISRPNKDDIISYYDMSNSGYDLGGQYMYFKAGVYNQNNSSDSDDYVQATFYQIKNSHAGYAYSETTQD</sequence>
<dbReference type="Proteomes" id="UP000244441">
    <property type="component" value="Chromosome"/>
</dbReference>
<dbReference type="GO" id="GO:0016829">
    <property type="term" value="F:lyase activity"/>
    <property type="evidence" value="ECO:0007669"/>
    <property type="project" value="UniProtKB-KW"/>
</dbReference>
<dbReference type="InterPro" id="IPR014895">
    <property type="entry name" value="Alginate_lyase_2"/>
</dbReference>
<protein>
    <submittedName>
        <fullName evidence="4">Polysaccharide lyase family 7 protein</fullName>
    </submittedName>
</protein>
<reference evidence="4 5" key="1">
    <citation type="submission" date="2018-01" db="EMBL/GenBank/DDBJ databases">
        <title>Genome sequence of a Cantenovulum-like bacteria.</title>
        <authorList>
            <person name="Tan W.R."/>
            <person name="Lau N.-S."/>
            <person name="Go F."/>
            <person name="Amirul A.-A.A."/>
        </authorList>
    </citation>
    <scope>NUCLEOTIDE SEQUENCE [LARGE SCALE GENOMIC DNA]</scope>
    <source>
        <strain evidence="4 5">CCB-QB4</strain>
    </source>
</reference>
<dbReference type="KEGG" id="cate:C2869_12840"/>
<dbReference type="SMR" id="A0A2S0VSW6"/>
<feature type="chain" id="PRO_5015714691" evidence="2">
    <location>
        <begin position="25"/>
        <end position="360"/>
    </location>
</feature>
<dbReference type="InterPro" id="IPR013320">
    <property type="entry name" value="ConA-like_dom_sf"/>
</dbReference>
<proteinExistence type="predicted"/>
<feature type="compositionally biased region" description="Polar residues" evidence="1">
    <location>
        <begin position="30"/>
        <end position="43"/>
    </location>
</feature>
<keyword evidence="5" id="KW-1185">Reference proteome</keyword>
<evidence type="ECO:0000256" key="1">
    <source>
        <dbReference type="SAM" id="MobiDB-lite"/>
    </source>
</evidence>
<feature type="domain" description="Alginate lyase 2" evidence="3">
    <location>
        <begin position="84"/>
        <end position="349"/>
    </location>
</feature>
<dbReference type="Pfam" id="PF08787">
    <property type="entry name" value="Alginate_lyase2"/>
    <property type="match status" value="1"/>
</dbReference>
<name>A0A2S0VSW6_9ALTE</name>
<accession>A0A2S0VSW6</accession>
<evidence type="ECO:0000313" key="4">
    <source>
        <dbReference type="EMBL" id="AWB67272.1"/>
    </source>
</evidence>
<feature type="signal peptide" evidence="2">
    <location>
        <begin position="1"/>
        <end position="24"/>
    </location>
</feature>
<keyword evidence="2" id="KW-0732">Signal</keyword>
<dbReference type="RefSeq" id="WP_108603319.1">
    <property type="nucleotide sequence ID" value="NZ_CP026604.1"/>
</dbReference>
<gene>
    <name evidence="4" type="ORF">C2869_12840</name>
</gene>
<feature type="compositionally biased region" description="Low complexity" evidence="1">
    <location>
        <begin position="54"/>
        <end position="63"/>
    </location>
</feature>
<evidence type="ECO:0000256" key="2">
    <source>
        <dbReference type="SAM" id="SignalP"/>
    </source>
</evidence>
<feature type="region of interest" description="Disordered" evidence="1">
    <location>
        <begin position="30"/>
        <end position="79"/>
    </location>
</feature>
<keyword evidence="4" id="KW-0456">Lyase</keyword>